<accession>A0ABW4ZFF5</accession>
<name>A0ABW4ZFF5_9BACT</name>
<sequence length="63" mass="7031">GAIYIFPDPAQALFDTFLRFSSTPPHKPLIDQQNKNHSDLNSDKENTATATFQQRALTLSTPI</sequence>
<evidence type="ECO:0000313" key="2">
    <source>
        <dbReference type="EMBL" id="MFD2160758.1"/>
    </source>
</evidence>
<gene>
    <name evidence="2" type="ORF">ACFSW8_17770</name>
</gene>
<feature type="compositionally biased region" description="Basic and acidic residues" evidence="1">
    <location>
        <begin position="34"/>
        <end position="46"/>
    </location>
</feature>
<evidence type="ECO:0000313" key="3">
    <source>
        <dbReference type="Proteomes" id="UP001597389"/>
    </source>
</evidence>
<dbReference type="Proteomes" id="UP001597389">
    <property type="component" value="Unassembled WGS sequence"/>
</dbReference>
<protein>
    <submittedName>
        <fullName evidence="2">Uncharacterized protein</fullName>
    </submittedName>
</protein>
<evidence type="ECO:0000256" key="1">
    <source>
        <dbReference type="SAM" id="MobiDB-lite"/>
    </source>
</evidence>
<feature type="region of interest" description="Disordered" evidence="1">
    <location>
        <begin position="25"/>
        <end position="63"/>
    </location>
</feature>
<reference evidence="3" key="1">
    <citation type="journal article" date="2019" name="Int. J. Syst. Evol. Microbiol.">
        <title>The Global Catalogue of Microorganisms (GCM) 10K type strain sequencing project: providing services to taxonomists for standard genome sequencing and annotation.</title>
        <authorList>
            <consortium name="The Broad Institute Genomics Platform"/>
            <consortium name="The Broad Institute Genome Sequencing Center for Infectious Disease"/>
            <person name="Wu L."/>
            <person name="Ma J."/>
        </authorList>
    </citation>
    <scope>NUCLEOTIDE SEQUENCE [LARGE SCALE GENOMIC DNA]</scope>
    <source>
        <strain evidence="3">CCUG 57942</strain>
    </source>
</reference>
<feature type="compositionally biased region" description="Polar residues" evidence="1">
    <location>
        <begin position="47"/>
        <end position="63"/>
    </location>
</feature>
<comment type="caution">
    <text evidence="2">The sequence shown here is derived from an EMBL/GenBank/DDBJ whole genome shotgun (WGS) entry which is preliminary data.</text>
</comment>
<organism evidence="2 3">
    <name type="scientific">Rubritalea tangerina</name>
    <dbReference type="NCBI Taxonomy" id="430798"/>
    <lineage>
        <taxon>Bacteria</taxon>
        <taxon>Pseudomonadati</taxon>
        <taxon>Verrucomicrobiota</taxon>
        <taxon>Verrucomicrobiia</taxon>
        <taxon>Verrucomicrobiales</taxon>
        <taxon>Rubritaleaceae</taxon>
        <taxon>Rubritalea</taxon>
    </lineage>
</organism>
<keyword evidence="3" id="KW-1185">Reference proteome</keyword>
<proteinExistence type="predicted"/>
<dbReference type="RefSeq" id="WP_377178923.1">
    <property type="nucleotide sequence ID" value="NZ_JBHUJB010000089.1"/>
</dbReference>
<dbReference type="EMBL" id="JBHUJB010000089">
    <property type="protein sequence ID" value="MFD2160758.1"/>
    <property type="molecule type" value="Genomic_DNA"/>
</dbReference>
<feature type="non-terminal residue" evidence="2">
    <location>
        <position position="1"/>
    </location>
</feature>